<dbReference type="PANTHER" id="PTHR33673:SF38">
    <property type="entry name" value="CHROMODOMAIN-HELICASE-DNA-BINDING PROTEIN 7-LIKE"/>
    <property type="match status" value="1"/>
</dbReference>
<protein>
    <submittedName>
        <fullName evidence="2">Uncharacterized protein</fullName>
    </submittedName>
</protein>
<dbReference type="PANTHER" id="PTHR33673">
    <property type="entry name" value="SUPPRESSOR SRP40-LIKE PROTEIN"/>
    <property type="match status" value="1"/>
</dbReference>
<proteinExistence type="predicted"/>
<feature type="compositionally biased region" description="Polar residues" evidence="1">
    <location>
        <begin position="232"/>
        <end position="258"/>
    </location>
</feature>
<evidence type="ECO:0000313" key="2">
    <source>
        <dbReference type="EMBL" id="GMJ04934.1"/>
    </source>
</evidence>
<organism evidence="2 3">
    <name type="scientific">Hibiscus trionum</name>
    <name type="common">Flower of an hour</name>
    <dbReference type="NCBI Taxonomy" id="183268"/>
    <lineage>
        <taxon>Eukaryota</taxon>
        <taxon>Viridiplantae</taxon>
        <taxon>Streptophyta</taxon>
        <taxon>Embryophyta</taxon>
        <taxon>Tracheophyta</taxon>
        <taxon>Spermatophyta</taxon>
        <taxon>Magnoliopsida</taxon>
        <taxon>eudicotyledons</taxon>
        <taxon>Gunneridae</taxon>
        <taxon>Pentapetalae</taxon>
        <taxon>rosids</taxon>
        <taxon>malvids</taxon>
        <taxon>Malvales</taxon>
        <taxon>Malvaceae</taxon>
        <taxon>Malvoideae</taxon>
        <taxon>Hibiscus</taxon>
    </lineage>
</organism>
<dbReference type="AlphaFoldDB" id="A0A9W7J3Z5"/>
<feature type="region of interest" description="Disordered" evidence="1">
    <location>
        <begin position="145"/>
        <end position="190"/>
    </location>
</feature>
<keyword evidence="3" id="KW-1185">Reference proteome</keyword>
<feature type="region of interest" description="Disordered" evidence="1">
    <location>
        <begin position="230"/>
        <end position="299"/>
    </location>
</feature>
<dbReference type="EMBL" id="BSYR01000042">
    <property type="protein sequence ID" value="GMJ04934.1"/>
    <property type="molecule type" value="Genomic_DNA"/>
</dbReference>
<dbReference type="Proteomes" id="UP001165190">
    <property type="component" value="Unassembled WGS sequence"/>
</dbReference>
<comment type="caution">
    <text evidence="2">The sequence shown here is derived from an EMBL/GenBank/DDBJ whole genome shotgun (WGS) entry which is preliminary data.</text>
</comment>
<feature type="compositionally biased region" description="Polar residues" evidence="1">
    <location>
        <begin position="145"/>
        <end position="159"/>
    </location>
</feature>
<reference evidence="2" key="1">
    <citation type="submission" date="2023-05" db="EMBL/GenBank/DDBJ databases">
        <title>Genome and transcriptome analyses reveal genes involved in the formation of fine ridges on petal epidermal cells in Hibiscus trionum.</title>
        <authorList>
            <person name="Koshimizu S."/>
            <person name="Masuda S."/>
            <person name="Ishii T."/>
            <person name="Shirasu K."/>
            <person name="Hoshino A."/>
            <person name="Arita M."/>
        </authorList>
    </citation>
    <scope>NUCLEOTIDE SEQUENCE</scope>
    <source>
        <strain evidence="2">Hamamatsu line</strain>
    </source>
</reference>
<dbReference type="OrthoDB" id="1707722at2759"/>
<feature type="compositionally biased region" description="Basic and acidic residues" evidence="1">
    <location>
        <begin position="173"/>
        <end position="182"/>
    </location>
</feature>
<sequence length="315" mass="34325">MPESSQSSDDDPATPVLRTLAAEQAIEGSDMTPSHFFARTTTGSPREWSMRSNESLFSLYTGNMSFASEQLTWMSKSGEFYYGYDSALCSPLLPGTPWNNMSATEIAKQGGNLSLNSESSLFSIGMGNTSYPNDQMNIGFDPTHSGQFPDTPHNNQRATGINEGSDGETEAADTMREKESQVRRGKVHKELSLSYNVPRYSDAKEFQDHKGDARREPPDANAKSFAFPILTGNASKNGSPTQSTEKQNRQSQCSTPETPKTHKPLTPETPKLGCPKETPESPSGTSKPRTPKATRNGGSRKWYACFSCCTASANS</sequence>
<name>A0A9W7J3Z5_HIBTR</name>
<evidence type="ECO:0000313" key="3">
    <source>
        <dbReference type="Proteomes" id="UP001165190"/>
    </source>
</evidence>
<gene>
    <name evidence="2" type="ORF">HRI_004162600</name>
</gene>
<accession>A0A9W7J3Z5</accession>
<evidence type="ECO:0000256" key="1">
    <source>
        <dbReference type="SAM" id="MobiDB-lite"/>
    </source>
</evidence>